<dbReference type="InterPro" id="IPR013655">
    <property type="entry name" value="PAS_fold_3"/>
</dbReference>
<dbReference type="GO" id="GO:0005524">
    <property type="term" value="F:ATP binding"/>
    <property type="evidence" value="ECO:0007669"/>
    <property type="project" value="UniProtKB-KW"/>
</dbReference>
<evidence type="ECO:0000256" key="2">
    <source>
        <dbReference type="ARBA" id="ARBA00012438"/>
    </source>
</evidence>
<evidence type="ECO:0000256" key="3">
    <source>
        <dbReference type="ARBA" id="ARBA00022543"/>
    </source>
</evidence>
<keyword evidence="15" id="KW-0675">Receptor</keyword>
<evidence type="ECO:0000256" key="11">
    <source>
        <dbReference type="ARBA" id="ARBA00022777"/>
    </source>
</evidence>
<dbReference type="Gene3D" id="3.30.450.40">
    <property type="match status" value="1"/>
</dbReference>
<protein>
    <recommendedName>
        <fullName evidence="2">histidine kinase</fullName>
        <ecNumber evidence="2">2.7.13.3</ecNumber>
    </recommendedName>
</protein>
<keyword evidence="11 19" id="KW-0418">Kinase</keyword>
<keyword evidence="8" id="KW-0808">Transferase</keyword>
<dbReference type="EMBL" id="FNPF01000031">
    <property type="protein sequence ID" value="SDY92271.1"/>
    <property type="molecule type" value="Genomic_DNA"/>
</dbReference>
<evidence type="ECO:0000256" key="4">
    <source>
        <dbReference type="ARBA" id="ARBA00022553"/>
    </source>
</evidence>
<dbReference type="InterPro" id="IPR000700">
    <property type="entry name" value="PAS-assoc_C"/>
</dbReference>
<evidence type="ECO:0000256" key="13">
    <source>
        <dbReference type="ARBA" id="ARBA00022991"/>
    </source>
</evidence>
<evidence type="ECO:0000256" key="7">
    <source>
        <dbReference type="ARBA" id="ARBA00022643"/>
    </source>
</evidence>
<evidence type="ECO:0000256" key="5">
    <source>
        <dbReference type="ARBA" id="ARBA00022606"/>
    </source>
</evidence>
<evidence type="ECO:0000256" key="12">
    <source>
        <dbReference type="ARBA" id="ARBA00022840"/>
    </source>
</evidence>
<keyword evidence="14" id="KW-0843">Virulence</keyword>
<dbReference type="InterPro" id="IPR011006">
    <property type="entry name" value="CheY-like_superfamily"/>
</dbReference>
<dbReference type="PANTHER" id="PTHR41523:SF7">
    <property type="entry name" value="HISTIDINE KINASE"/>
    <property type="match status" value="1"/>
</dbReference>
<evidence type="ECO:0000256" key="14">
    <source>
        <dbReference type="ARBA" id="ARBA00023026"/>
    </source>
</evidence>
<dbReference type="SUPFAM" id="SSF55781">
    <property type="entry name" value="GAF domain-like"/>
    <property type="match status" value="1"/>
</dbReference>
<dbReference type="EC" id="2.7.13.3" evidence="2"/>
<evidence type="ECO:0000256" key="9">
    <source>
        <dbReference type="ARBA" id="ARBA00022737"/>
    </source>
</evidence>
<dbReference type="InterPro" id="IPR029016">
    <property type="entry name" value="GAF-like_dom_sf"/>
</dbReference>
<dbReference type="SMART" id="SM00086">
    <property type="entry name" value="PAC"/>
    <property type="match status" value="1"/>
</dbReference>
<feature type="domain" description="Response regulatory" evidence="17">
    <location>
        <begin position="534"/>
        <end position="645"/>
    </location>
</feature>
<keyword evidence="20" id="KW-1185">Reference proteome</keyword>
<comment type="catalytic activity">
    <reaction evidence="1">
        <text>ATP + protein L-histidine = ADP + protein N-phospho-L-histidine.</text>
        <dbReference type="EC" id="2.7.13.3"/>
    </reaction>
</comment>
<sequence>MENAPGERLGTAVPESEQRQAFLLRLSDALRAEPNADAIAERALRMLSDQLQLDRCYVGIYRLAEDRGEFPHQVGNDRVAPMPEAVRLSDFPEAFKVAFDRTLVIEDVAETEGLSDADRRSFAGLGLRALVAATLREGENNPLWAIVAVSAQARRWTRGEIALIEEVTERTWTAMERAGTEAALRESEARFRALVSSTSDFVFRVSPDWSEIHALGGRGFMTDTHEPRRDWMDSYIPAEDQPLVAAAVRAAIVAEKQFDLEHRVRQIDGSVGWVRSRAVPLFDDQNKLQEWFGAASDINPRKRAEEHQNMLMSELDHRVKNTLSVVQAIARQSLGRGQEVGPDAANKLVGRINALAKSHSLLASSRWEGARLRDLVESAVAPYCGERPDCFEADGPDVKVTAKAAQALTLALYELATNAAKYGALSRDEGSVTAKWHLSGDGDDGLLVFVWQEEGGPPIETAPSRKGFGSRLIELTLTHDLGGEVKQEFARDGLQAVMELPLTCLQSHGGWHASSLGQKEERVSGDPTTLRGKTVLIVEDEHLVGLEIAEVLHTAGCSVTGPVGSLQDALRIAVSDDVEVAVLDINLNGEFVWPVARGLKARGIPFIFTTGYAETMAPPPELKEAARTEKPIDPDRLVVTLAAAMAQGAGAASRT</sequence>
<reference evidence="19 20" key="1">
    <citation type="submission" date="2016-10" db="EMBL/GenBank/DDBJ databases">
        <authorList>
            <person name="de Groot N.N."/>
        </authorList>
    </citation>
    <scope>NUCLEOTIDE SEQUENCE [LARGE SCALE GENOMIC DNA]</scope>
    <source>
        <strain evidence="19 20">DSM 26880</strain>
    </source>
</reference>
<organism evidence="19 20">
    <name type="scientific">Citreimonas salinaria</name>
    <dbReference type="NCBI Taxonomy" id="321339"/>
    <lineage>
        <taxon>Bacteria</taxon>
        <taxon>Pseudomonadati</taxon>
        <taxon>Pseudomonadota</taxon>
        <taxon>Alphaproteobacteria</taxon>
        <taxon>Rhodobacterales</taxon>
        <taxon>Roseobacteraceae</taxon>
        <taxon>Citreimonas</taxon>
    </lineage>
</organism>
<dbReference type="Gene3D" id="3.30.450.20">
    <property type="entry name" value="PAS domain"/>
    <property type="match status" value="1"/>
</dbReference>
<keyword evidence="13" id="KW-0157">Chromophore</keyword>
<keyword evidence="9" id="KW-0677">Repeat</keyword>
<evidence type="ECO:0000256" key="16">
    <source>
        <dbReference type="PROSITE-ProRule" id="PRU00169"/>
    </source>
</evidence>
<gene>
    <name evidence="19" type="ORF">SAMN05444340_1318</name>
</gene>
<dbReference type="InterPro" id="IPR036890">
    <property type="entry name" value="HATPase_C_sf"/>
</dbReference>
<name>A0A1H3NTN0_9RHOB</name>
<keyword evidence="10" id="KW-0547">Nucleotide-binding</keyword>
<evidence type="ECO:0000259" key="18">
    <source>
        <dbReference type="PROSITE" id="PS50113"/>
    </source>
</evidence>
<dbReference type="Pfam" id="PF08447">
    <property type="entry name" value="PAS_3"/>
    <property type="match status" value="1"/>
</dbReference>
<evidence type="ECO:0000313" key="20">
    <source>
        <dbReference type="Proteomes" id="UP000199286"/>
    </source>
</evidence>
<feature type="domain" description="PAC" evidence="18">
    <location>
        <begin position="258"/>
        <end position="310"/>
    </location>
</feature>
<evidence type="ECO:0000256" key="8">
    <source>
        <dbReference type="ARBA" id="ARBA00022679"/>
    </source>
</evidence>
<dbReference type="SUPFAM" id="SSF55785">
    <property type="entry name" value="PYP-like sensor domain (PAS domain)"/>
    <property type="match status" value="1"/>
</dbReference>
<dbReference type="RefSeq" id="WP_218141179.1">
    <property type="nucleotide sequence ID" value="NZ_FNPF01000031.1"/>
</dbReference>
<dbReference type="InterPro" id="IPR035965">
    <property type="entry name" value="PAS-like_dom_sf"/>
</dbReference>
<keyword evidence="3" id="KW-0600">Photoreceptor protein</keyword>
<keyword evidence="4 16" id="KW-0597">Phosphoprotein</keyword>
<evidence type="ECO:0000256" key="10">
    <source>
        <dbReference type="ARBA" id="ARBA00022741"/>
    </source>
</evidence>
<dbReference type="SMART" id="SM00911">
    <property type="entry name" value="HWE_HK"/>
    <property type="match status" value="1"/>
</dbReference>
<dbReference type="Pfam" id="PF07536">
    <property type="entry name" value="HWE_HK"/>
    <property type="match status" value="1"/>
</dbReference>
<dbReference type="InterPro" id="IPR011102">
    <property type="entry name" value="Sig_transdc_His_kinase_HWE"/>
</dbReference>
<dbReference type="PROSITE" id="PS50113">
    <property type="entry name" value="PAC"/>
    <property type="match status" value="1"/>
</dbReference>
<dbReference type="CDD" id="cd00130">
    <property type="entry name" value="PAS"/>
    <property type="match status" value="1"/>
</dbReference>
<dbReference type="Gene3D" id="3.40.50.2300">
    <property type="match status" value="1"/>
</dbReference>
<dbReference type="GO" id="GO:0009881">
    <property type="term" value="F:photoreceptor activity"/>
    <property type="evidence" value="ECO:0007669"/>
    <property type="project" value="UniProtKB-KW"/>
</dbReference>
<dbReference type="PANTHER" id="PTHR41523">
    <property type="entry name" value="TWO-COMPONENT SYSTEM SENSOR PROTEIN"/>
    <property type="match status" value="1"/>
</dbReference>
<dbReference type="PROSITE" id="PS50110">
    <property type="entry name" value="RESPONSE_REGULATORY"/>
    <property type="match status" value="1"/>
</dbReference>
<evidence type="ECO:0000256" key="6">
    <source>
        <dbReference type="ARBA" id="ARBA00022630"/>
    </source>
</evidence>
<dbReference type="SMART" id="SM00448">
    <property type="entry name" value="REC"/>
    <property type="match status" value="1"/>
</dbReference>
<evidence type="ECO:0000256" key="15">
    <source>
        <dbReference type="ARBA" id="ARBA00023170"/>
    </source>
</evidence>
<dbReference type="Proteomes" id="UP000199286">
    <property type="component" value="Unassembled WGS sequence"/>
</dbReference>
<evidence type="ECO:0000256" key="1">
    <source>
        <dbReference type="ARBA" id="ARBA00000085"/>
    </source>
</evidence>
<dbReference type="SMART" id="SM00065">
    <property type="entry name" value="GAF"/>
    <property type="match status" value="1"/>
</dbReference>
<dbReference type="InterPro" id="IPR003018">
    <property type="entry name" value="GAF"/>
</dbReference>
<dbReference type="AlphaFoldDB" id="A0A1H3NTN0"/>
<dbReference type="InterPro" id="IPR001789">
    <property type="entry name" value="Sig_transdc_resp-reg_receiver"/>
</dbReference>
<dbReference type="SUPFAM" id="SSF52172">
    <property type="entry name" value="CheY-like"/>
    <property type="match status" value="1"/>
</dbReference>
<dbReference type="GO" id="GO:0004673">
    <property type="term" value="F:protein histidine kinase activity"/>
    <property type="evidence" value="ECO:0007669"/>
    <property type="project" value="UniProtKB-EC"/>
</dbReference>
<evidence type="ECO:0000259" key="17">
    <source>
        <dbReference type="PROSITE" id="PS50110"/>
    </source>
</evidence>
<proteinExistence type="predicted"/>
<accession>A0A1H3NTN0</accession>
<dbReference type="Gene3D" id="3.30.565.10">
    <property type="entry name" value="Histidine kinase-like ATPase, C-terminal domain"/>
    <property type="match status" value="1"/>
</dbReference>
<keyword evidence="5" id="KW-0716">Sensory transduction</keyword>
<keyword evidence="12" id="KW-0067">ATP-binding</keyword>
<dbReference type="InterPro" id="IPR000014">
    <property type="entry name" value="PAS"/>
</dbReference>
<keyword evidence="7" id="KW-0288">FMN</keyword>
<dbReference type="InterPro" id="IPR001610">
    <property type="entry name" value="PAC"/>
</dbReference>
<evidence type="ECO:0000313" key="19">
    <source>
        <dbReference type="EMBL" id="SDY92271.1"/>
    </source>
</evidence>
<feature type="modified residue" description="4-aspartylphosphate" evidence="16">
    <location>
        <position position="584"/>
    </location>
</feature>
<dbReference type="GO" id="GO:0000160">
    <property type="term" value="P:phosphorelay signal transduction system"/>
    <property type="evidence" value="ECO:0007669"/>
    <property type="project" value="InterPro"/>
</dbReference>
<dbReference type="Pfam" id="PF01590">
    <property type="entry name" value="GAF"/>
    <property type="match status" value="1"/>
</dbReference>
<dbReference type="STRING" id="321339.SAMN05444340_1318"/>
<keyword evidence="6" id="KW-0285">Flavoprotein</keyword>